<feature type="compositionally biased region" description="Polar residues" evidence="1">
    <location>
        <begin position="109"/>
        <end position="118"/>
    </location>
</feature>
<reference evidence="2 3" key="1">
    <citation type="journal article" date="2016" name="BMC Genomics">
        <title>Comparative genomics reveals Cyclospora cayetanensis possesses coccidia-like metabolism and invasion components but unique surface antigens.</title>
        <authorList>
            <person name="Liu S."/>
            <person name="Wang L."/>
            <person name="Zheng H."/>
            <person name="Xu Z."/>
            <person name="Roellig D.M."/>
            <person name="Li N."/>
            <person name="Frace M.A."/>
            <person name="Tang K."/>
            <person name="Arrowood M.J."/>
            <person name="Moss D.M."/>
            <person name="Zhang L."/>
            <person name="Feng Y."/>
            <person name="Xiao L."/>
        </authorList>
    </citation>
    <scope>NUCLEOTIDE SEQUENCE [LARGE SCALE GENOMIC DNA]</scope>
    <source>
        <strain evidence="2 3">CHN_HEN01</strain>
    </source>
</reference>
<keyword evidence="3" id="KW-1185">Reference proteome</keyword>
<feature type="region of interest" description="Disordered" evidence="1">
    <location>
        <begin position="109"/>
        <end position="131"/>
    </location>
</feature>
<comment type="caution">
    <text evidence="2">The sequence shown here is derived from an EMBL/GenBank/DDBJ whole genome shotgun (WGS) entry which is preliminary data.</text>
</comment>
<accession>A0A1D3D3W8</accession>
<evidence type="ECO:0000256" key="1">
    <source>
        <dbReference type="SAM" id="MobiDB-lite"/>
    </source>
</evidence>
<name>A0A1D3D3W8_9EIME</name>
<evidence type="ECO:0000313" key="2">
    <source>
        <dbReference type="EMBL" id="OEH78149.1"/>
    </source>
</evidence>
<organism evidence="2 3">
    <name type="scientific">Cyclospora cayetanensis</name>
    <dbReference type="NCBI Taxonomy" id="88456"/>
    <lineage>
        <taxon>Eukaryota</taxon>
        <taxon>Sar</taxon>
        <taxon>Alveolata</taxon>
        <taxon>Apicomplexa</taxon>
        <taxon>Conoidasida</taxon>
        <taxon>Coccidia</taxon>
        <taxon>Eucoccidiorida</taxon>
        <taxon>Eimeriorina</taxon>
        <taxon>Eimeriidae</taxon>
        <taxon>Cyclospora</taxon>
    </lineage>
</organism>
<dbReference type="VEuPathDB" id="ToxoDB:cyc_02064"/>
<dbReference type="AlphaFoldDB" id="A0A1D3D3W8"/>
<dbReference type="Proteomes" id="UP000095192">
    <property type="component" value="Unassembled WGS sequence"/>
</dbReference>
<evidence type="ECO:0000313" key="3">
    <source>
        <dbReference type="Proteomes" id="UP000095192"/>
    </source>
</evidence>
<proteinExistence type="predicted"/>
<sequence length="131" mass="14633">MAAFPDVEGIRVVGTDLSWSVLSSVGFALSPEAKQQQQQPSTRASQISLLDNEQEHQQHQHDTAVSERHLLQLRAQQATELSDGKIRSQKQTECMQTPDTKGHLICHFTSPSSPSDPHQSLRDDWYTLVAD</sequence>
<protein>
    <submittedName>
        <fullName evidence="2">Uncharacterized protein</fullName>
    </submittedName>
</protein>
<gene>
    <name evidence="2" type="ORF">cyc_02064</name>
</gene>
<dbReference type="EMBL" id="JROU02000842">
    <property type="protein sequence ID" value="OEH78149.1"/>
    <property type="molecule type" value="Genomic_DNA"/>
</dbReference>
<dbReference type="InParanoid" id="A0A1D3D3W8"/>